<organism evidence="7 8">
    <name type="scientific">Trametes pubescens</name>
    <name type="common">White-rot fungus</name>
    <dbReference type="NCBI Taxonomy" id="154538"/>
    <lineage>
        <taxon>Eukaryota</taxon>
        <taxon>Fungi</taxon>
        <taxon>Dikarya</taxon>
        <taxon>Basidiomycota</taxon>
        <taxon>Agaricomycotina</taxon>
        <taxon>Agaricomycetes</taxon>
        <taxon>Polyporales</taxon>
        <taxon>Polyporaceae</taxon>
        <taxon>Trametes</taxon>
    </lineage>
</organism>
<dbReference type="InterPro" id="IPR033124">
    <property type="entry name" value="Ser_caboxypep_his_AS"/>
</dbReference>
<evidence type="ECO:0000256" key="6">
    <source>
        <dbReference type="RuleBase" id="RU361156"/>
    </source>
</evidence>
<dbReference type="GO" id="GO:0006508">
    <property type="term" value="P:proteolysis"/>
    <property type="evidence" value="ECO:0007669"/>
    <property type="project" value="UniProtKB-KW"/>
</dbReference>
<dbReference type="InterPro" id="IPR029058">
    <property type="entry name" value="AB_hydrolase_fold"/>
</dbReference>
<name>A0A1M2VSW9_TRAPU</name>
<dbReference type="Proteomes" id="UP000184267">
    <property type="component" value="Unassembled WGS sequence"/>
</dbReference>
<dbReference type="EC" id="3.4.16.-" evidence="6"/>
<proteinExistence type="inferred from homology"/>
<dbReference type="PRINTS" id="PR00724">
    <property type="entry name" value="CRBOXYPTASEC"/>
</dbReference>
<dbReference type="GO" id="GO:0004185">
    <property type="term" value="F:serine-type carboxypeptidase activity"/>
    <property type="evidence" value="ECO:0007669"/>
    <property type="project" value="UniProtKB-UniRule"/>
</dbReference>
<dbReference type="Gene3D" id="3.40.50.1820">
    <property type="entry name" value="alpha/beta hydrolase"/>
    <property type="match status" value="1"/>
</dbReference>
<keyword evidence="8" id="KW-1185">Reference proteome</keyword>
<keyword evidence="5" id="KW-0325">Glycoprotein</keyword>
<evidence type="ECO:0000256" key="1">
    <source>
        <dbReference type="ARBA" id="ARBA00009431"/>
    </source>
</evidence>
<dbReference type="OrthoDB" id="443318at2759"/>
<keyword evidence="6" id="KW-0732">Signal</keyword>
<gene>
    <name evidence="7" type="ORF">TRAPUB_12850</name>
</gene>
<dbReference type="EMBL" id="MNAD01000763">
    <property type="protein sequence ID" value="OJT10630.1"/>
    <property type="molecule type" value="Genomic_DNA"/>
</dbReference>
<evidence type="ECO:0000313" key="7">
    <source>
        <dbReference type="EMBL" id="OJT10630.1"/>
    </source>
</evidence>
<evidence type="ECO:0000256" key="2">
    <source>
        <dbReference type="ARBA" id="ARBA00022645"/>
    </source>
</evidence>
<dbReference type="SUPFAM" id="SSF53474">
    <property type="entry name" value="alpha/beta-Hydrolases"/>
    <property type="match status" value="1"/>
</dbReference>
<dbReference type="PROSITE" id="PS00560">
    <property type="entry name" value="CARBOXYPEPT_SER_HIS"/>
    <property type="match status" value="1"/>
</dbReference>
<evidence type="ECO:0000313" key="8">
    <source>
        <dbReference type="Proteomes" id="UP000184267"/>
    </source>
</evidence>
<feature type="signal peptide" evidence="6">
    <location>
        <begin position="1"/>
        <end position="21"/>
    </location>
</feature>
<evidence type="ECO:0000256" key="5">
    <source>
        <dbReference type="ARBA" id="ARBA00023180"/>
    </source>
</evidence>
<dbReference type="PANTHER" id="PTHR11802:SF479">
    <property type="entry name" value="CARBOXYPEPTIDASE"/>
    <property type="match status" value="1"/>
</dbReference>
<sequence length="652" mass="70698">MFSKNICTLVPLCVAARATTTLPNSYPHAWPGQPDSDYSPEWQTYFEVTSLPSAIPTGLPRSFAGNINVNRTGHKNDTLFFWGFEREGANGTLTAAADVDNTDPWILWLQGGPGSPGLLGLATENGPIHVQSNGSWVTNPYSWNTLADTIWIDQPVGTGFSTSSSKGYVDDEDQVAHDFLGFLTNLVKVFPSLATRPLYLMGESYAGMFIPYIVKRIFASPSSPVTLRKIAIGNPALGSVATIRDLPVVNILETYPAIIGYDQDVFNYFKEQHHLCGYDLNITYPQNGTFPTLNFTSGQQAALNRAESHTTRTARSWKDIIANELAKRQRIPGESADITRSAKRSEWKRDLSGRPNGTIDTWYGCDIFGEMTDYAVNFTFPWTNGGFDAYDIPDATHPEPVLDPTTFLNDQLTRAALHAPTSQNWSTTFDYPFGSVSGRSDPSVEPIAFMSELAANASARNVSIVFYSGNDDARIQHRGTETLIQNFTFGGIQGFTRKPSTPWYDDDGNVAGIVHQERNLTYVLVAGAGHEVPQWRPAQALVFLREFVLGTNSNGTVEGSHVVGGEDAALSGDYLPGGTEIFYGSSTTASTSTVPSATIAAWNSFVATALPSGSVPGKSSSASNGVTARGSRWNTPVLFIIPGIVAVGSLLY</sequence>
<evidence type="ECO:0000256" key="4">
    <source>
        <dbReference type="ARBA" id="ARBA00022801"/>
    </source>
</evidence>
<comment type="caution">
    <text evidence="7">The sequence shown here is derived from an EMBL/GenBank/DDBJ whole genome shotgun (WGS) entry which is preliminary data.</text>
</comment>
<keyword evidence="4 6" id="KW-0378">Hydrolase</keyword>
<dbReference type="Pfam" id="PF00450">
    <property type="entry name" value="Peptidase_S10"/>
    <property type="match status" value="1"/>
</dbReference>
<keyword evidence="3 6" id="KW-0645">Protease</keyword>
<dbReference type="AlphaFoldDB" id="A0A1M2VSW9"/>
<evidence type="ECO:0000256" key="3">
    <source>
        <dbReference type="ARBA" id="ARBA00022670"/>
    </source>
</evidence>
<dbReference type="PROSITE" id="PS00131">
    <property type="entry name" value="CARBOXYPEPT_SER_SER"/>
    <property type="match status" value="1"/>
</dbReference>
<dbReference type="InterPro" id="IPR001563">
    <property type="entry name" value="Peptidase_S10"/>
</dbReference>
<keyword evidence="2 6" id="KW-0121">Carboxypeptidase</keyword>
<reference evidence="7 8" key="1">
    <citation type="submission" date="2016-10" db="EMBL/GenBank/DDBJ databases">
        <title>Genome sequence of the basidiomycete white-rot fungus Trametes pubescens.</title>
        <authorList>
            <person name="Makela M.R."/>
            <person name="Granchi Z."/>
            <person name="Peng M."/>
            <person name="De Vries R.P."/>
            <person name="Grigoriev I."/>
            <person name="Riley R."/>
            <person name="Hilden K."/>
        </authorList>
    </citation>
    <scope>NUCLEOTIDE SEQUENCE [LARGE SCALE GENOMIC DNA]</scope>
    <source>
        <strain evidence="7 8">FBCC735</strain>
    </source>
</reference>
<protein>
    <recommendedName>
        <fullName evidence="6">Carboxypeptidase</fullName>
        <ecNumber evidence="6">3.4.16.-</ecNumber>
    </recommendedName>
</protein>
<dbReference type="PANTHER" id="PTHR11802">
    <property type="entry name" value="SERINE PROTEASE FAMILY S10 SERINE CARBOXYPEPTIDASE"/>
    <property type="match status" value="1"/>
</dbReference>
<dbReference type="InterPro" id="IPR018202">
    <property type="entry name" value="Ser_caboxypep_ser_AS"/>
</dbReference>
<dbReference type="OMA" id="HAPTSQN"/>
<comment type="similarity">
    <text evidence="1 6">Belongs to the peptidase S10 family.</text>
</comment>
<feature type="chain" id="PRO_5011830879" description="Carboxypeptidase" evidence="6">
    <location>
        <begin position="22"/>
        <end position="652"/>
    </location>
</feature>
<accession>A0A1M2VSW9</accession>